<gene>
    <name evidence="2" type="ORF">PG997_004835</name>
</gene>
<feature type="signal peptide" evidence="1">
    <location>
        <begin position="1"/>
        <end position="34"/>
    </location>
</feature>
<protein>
    <submittedName>
        <fullName evidence="2">Uncharacterized protein</fullName>
    </submittedName>
</protein>
<comment type="caution">
    <text evidence="2">The sequence shown here is derived from an EMBL/GenBank/DDBJ whole genome shotgun (WGS) entry which is preliminary data.</text>
</comment>
<evidence type="ECO:0000313" key="2">
    <source>
        <dbReference type="EMBL" id="KAK8089874.1"/>
    </source>
</evidence>
<dbReference type="EMBL" id="JAQQWN010000004">
    <property type="protein sequence ID" value="KAK8089874.1"/>
    <property type="molecule type" value="Genomic_DNA"/>
</dbReference>
<organism evidence="2 3">
    <name type="scientific">Apiospora hydei</name>
    <dbReference type="NCBI Taxonomy" id="1337664"/>
    <lineage>
        <taxon>Eukaryota</taxon>
        <taxon>Fungi</taxon>
        <taxon>Dikarya</taxon>
        <taxon>Ascomycota</taxon>
        <taxon>Pezizomycotina</taxon>
        <taxon>Sordariomycetes</taxon>
        <taxon>Xylariomycetidae</taxon>
        <taxon>Amphisphaeriales</taxon>
        <taxon>Apiosporaceae</taxon>
        <taxon>Apiospora</taxon>
    </lineage>
</organism>
<sequence>MDLLQMWNIALELFKLLTTLQWIELAQRVDTVFADVVNSPLTKNFVNDPQFTPLGSSCWSPWSPRW</sequence>
<keyword evidence="1" id="KW-0732">Signal</keyword>
<reference evidence="2 3" key="1">
    <citation type="submission" date="2023-01" db="EMBL/GenBank/DDBJ databases">
        <title>Analysis of 21 Apiospora genomes using comparative genomics revels a genus with tremendous synthesis potential of carbohydrate active enzymes and secondary metabolites.</title>
        <authorList>
            <person name="Sorensen T."/>
        </authorList>
    </citation>
    <scope>NUCLEOTIDE SEQUENCE [LARGE SCALE GENOMIC DNA]</scope>
    <source>
        <strain evidence="2 3">CBS 114990</strain>
    </source>
</reference>
<evidence type="ECO:0000256" key="1">
    <source>
        <dbReference type="SAM" id="SignalP"/>
    </source>
</evidence>
<keyword evidence="3" id="KW-1185">Reference proteome</keyword>
<feature type="chain" id="PRO_5046695104" evidence="1">
    <location>
        <begin position="35"/>
        <end position="66"/>
    </location>
</feature>
<name>A0ABR1X383_9PEZI</name>
<evidence type="ECO:0000313" key="3">
    <source>
        <dbReference type="Proteomes" id="UP001433268"/>
    </source>
</evidence>
<proteinExistence type="predicted"/>
<dbReference type="Proteomes" id="UP001433268">
    <property type="component" value="Unassembled WGS sequence"/>
</dbReference>
<accession>A0ABR1X383</accession>
<dbReference type="RefSeq" id="XP_066672768.1">
    <property type="nucleotide sequence ID" value="XM_066809150.1"/>
</dbReference>
<dbReference type="GeneID" id="92042210"/>